<comment type="cofactor">
    <cofactor evidence="1">
        <name>[4Fe-4S] cluster</name>
        <dbReference type="ChEBI" id="CHEBI:49883"/>
    </cofactor>
</comment>
<dbReference type="FunFam" id="3.20.20.70:FF:000040">
    <property type="entry name" value="Lipoyl synthase"/>
    <property type="match status" value="1"/>
</dbReference>
<dbReference type="EMBL" id="UINC01012476">
    <property type="protein sequence ID" value="SVA54465.1"/>
    <property type="molecule type" value="Genomic_DNA"/>
</dbReference>
<dbReference type="Pfam" id="PF16881">
    <property type="entry name" value="LIAS_N"/>
    <property type="match status" value="1"/>
</dbReference>
<dbReference type="InterPro" id="IPR006638">
    <property type="entry name" value="Elp3/MiaA/NifB-like_rSAM"/>
</dbReference>
<dbReference type="GO" id="GO:0016992">
    <property type="term" value="F:lipoate synthase activity"/>
    <property type="evidence" value="ECO:0007669"/>
    <property type="project" value="UniProtKB-EC"/>
</dbReference>
<keyword evidence="7" id="KW-0949">S-adenosyl-L-methionine</keyword>
<name>A0A381WPQ0_9ZZZZ</name>
<dbReference type="InterPro" id="IPR013785">
    <property type="entry name" value="Aldolase_TIM"/>
</dbReference>
<evidence type="ECO:0000256" key="3">
    <source>
        <dbReference type="ARBA" id="ARBA00012237"/>
    </source>
</evidence>
<dbReference type="PROSITE" id="PS51918">
    <property type="entry name" value="RADICAL_SAM"/>
    <property type="match status" value="1"/>
</dbReference>
<evidence type="ECO:0000256" key="8">
    <source>
        <dbReference type="ARBA" id="ARBA00022723"/>
    </source>
</evidence>
<reference evidence="13" key="1">
    <citation type="submission" date="2018-05" db="EMBL/GenBank/DDBJ databases">
        <authorList>
            <person name="Lanie J.A."/>
            <person name="Ng W.-L."/>
            <person name="Kazmierczak K.M."/>
            <person name="Andrzejewski T.M."/>
            <person name="Davidsen T.M."/>
            <person name="Wayne K.J."/>
            <person name="Tettelin H."/>
            <person name="Glass J.I."/>
            <person name="Rusch D."/>
            <person name="Podicherti R."/>
            <person name="Tsui H.-C.T."/>
            <person name="Winkler M.E."/>
        </authorList>
    </citation>
    <scope>NUCLEOTIDE SEQUENCE</scope>
</reference>
<dbReference type="GO" id="GO:0046872">
    <property type="term" value="F:metal ion binding"/>
    <property type="evidence" value="ECO:0007669"/>
    <property type="project" value="UniProtKB-KW"/>
</dbReference>
<dbReference type="SMART" id="SM00729">
    <property type="entry name" value="Elp3"/>
    <property type="match status" value="1"/>
</dbReference>
<dbReference type="Gene3D" id="3.20.20.70">
    <property type="entry name" value="Aldolase class I"/>
    <property type="match status" value="1"/>
</dbReference>
<keyword evidence="10" id="KW-0411">Iron-sulfur</keyword>
<accession>A0A381WPQ0</accession>
<dbReference type="Pfam" id="PF04055">
    <property type="entry name" value="Radical_SAM"/>
    <property type="match status" value="1"/>
</dbReference>
<keyword evidence="6" id="KW-0808">Transferase</keyword>
<keyword evidence="9" id="KW-0408">Iron</keyword>
<evidence type="ECO:0000256" key="9">
    <source>
        <dbReference type="ARBA" id="ARBA00023004"/>
    </source>
</evidence>
<evidence type="ECO:0000256" key="4">
    <source>
        <dbReference type="ARBA" id="ARBA00022485"/>
    </source>
</evidence>
<dbReference type="NCBIfam" id="TIGR00510">
    <property type="entry name" value="lipA"/>
    <property type="match status" value="1"/>
</dbReference>
<dbReference type="NCBIfam" id="NF009544">
    <property type="entry name" value="PRK12928.1"/>
    <property type="match status" value="1"/>
</dbReference>
<dbReference type="PANTHER" id="PTHR10949">
    <property type="entry name" value="LIPOYL SYNTHASE"/>
    <property type="match status" value="1"/>
</dbReference>
<dbReference type="PANTHER" id="PTHR10949:SF0">
    <property type="entry name" value="LIPOYL SYNTHASE, MITOCHONDRIAL"/>
    <property type="match status" value="1"/>
</dbReference>
<sequence>MTTERRLPTWLKVKMPSGQNYSKLQNLIKTQGLHTVCEEARCPNIGECWEKETATFMILGDICTRACTYCAVTTGRPTGLDLEEPKRLANTVKILDLKYAVITSVNRDDLPDGGAFIFAQCIKQIKKEVPTCKVEVLTPDFQGDWESLKVVTDANPETFNHNIETVKRIFPRVRAKGEYELSLRLLDKVKDLMPDGVTKSGMMVGLGETKTEIIGTMEDLLQHRCDLLTIGQYLRPSLKHVPISKWYTPQEFADLEKIGMEMGFRHVASGPLVRSSYHADEQHSAAYSKTLPVG</sequence>
<evidence type="ECO:0000256" key="1">
    <source>
        <dbReference type="ARBA" id="ARBA00001966"/>
    </source>
</evidence>
<evidence type="ECO:0000256" key="5">
    <source>
        <dbReference type="ARBA" id="ARBA00022490"/>
    </source>
</evidence>
<dbReference type="SFLD" id="SFLDG01058">
    <property type="entry name" value="lipoyl_synthase_like"/>
    <property type="match status" value="1"/>
</dbReference>
<keyword evidence="8" id="KW-0479">Metal-binding</keyword>
<evidence type="ECO:0000259" key="12">
    <source>
        <dbReference type="PROSITE" id="PS51918"/>
    </source>
</evidence>
<protein>
    <recommendedName>
        <fullName evidence="3">lipoyl synthase</fullName>
        <ecNumber evidence="3">2.8.1.8</ecNumber>
    </recommendedName>
</protein>
<dbReference type="NCBIfam" id="NF004019">
    <property type="entry name" value="PRK05481.1"/>
    <property type="match status" value="1"/>
</dbReference>
<dbReference type="InterPro" id="IPR007197">
    <property type="entry name" value="rSAM"/>
</dbReference>
<dbReference type="SUPFAM" id="SSF102114">
    <property type="entry name" value="Radical SAM enzymes"/>
    <property type="match status" value="1"/>
</dbReference>
<comment type="subcellular location">
    <subcellularLocation>
        <location evidence="2">Mitochondrion</location>
    </subcellularLocation>
</comment>
<dbReference type="InterPro" id="IPR003698">
    <property type="entry name" value="Lipoyl_synth"/>
</dbReference>
<dbReference type="SFLD" id="SFLDF00271">
    <property type="entry name" value="lipoyl_synthase"/>
    <property type="match status" value="1"/>
</dbReference>
<dbReference type="InterPro" id="IPR058240">
    <property type="entry name" value="rSAM_sf"/>
</dbReference>
<dbReference type="PIRSF" id="PIRSF005963">
    <property type="entry name" value="Lipoyl_synth"/>
    <property type="match status" value="1"/>
</dbReference>
<evidence type="ECO:0000256" key="7">
    <source>
        <dbReference type="ARBA" id="ARBA00022691"/>
    </source>
</evidence>
<evidence type="ECO:0000256" key="11">
    <source>
        <dbReference type="ARBA" id="ARBA00047326"/>
    </source>
</evidence>
<dbReference type="InterPro" id="IPR031691">
    <property type="entry name" value="LIAS_N"/>
</dbReference>
<evidence type="ECO:0000256" key="6">
    <source>
        <dbReference type="ARBA" id="ARBA00022679"/>
    </source>
</evidence>
<evidence type="ECO:0000256" key="10">
    <source>
        <dbReference type="ARBA" id="ARBA00023014"/>
    </source>
</evidence>
<dbReference type="EC" id="2.8.1.8" evidence="3"/>
<keyword evidence="5" id="KW-0963">Cytoplasm</keyword>
<dbReference type="GO" id="GO:0005739">
    <property type="term" value="C:mitochondrion"/>
    <property type="evidence" value="ECO:0007669"/>
    <property type="project" value="UniProtKB-SubCell"/>
</dbReference>
<dbReference type="HAMAP" id="MF_00206">
    <property type="entry name" value="Lipoyl_synth"/>
    <property type="match status" value="1"/>
</dbReference>
<dbReference type="GO" id="GO:0051539">
    <property type="term" value="F:4 iron, 4 sulfur cluster binding"/>
    <property type="evidence" value="ECO:0007669"/>
    <property type="project" value="UniProtKB-KW"/>
</dbReference>
<dbReference type="SFLD" id="SFLDS00029">
    <property type="entry name" value="Radical_SAM"/>
    <property type="match status" value="1"/>
</dbReference>
<evidence type="ECO:0000313" key="13">
    <source>
        <dbReference type="EMBL" id="SVA54465.1"/>
    </source>
</evidence>
<evidence type="ECO:0000256" key="2">
    <source>
        <dbReference type="ARBA" id="ARBA00004173"/>
    </source>
</evidence>
<feature type="domain" description="Radical SAM core" evidence="12">
    <location>
        <begin position="49"/>
        <end position="265"/>
    </location>
</feature>
<gene>
    <name evidence="13" type="ORF">METZ01_LOCUS107319</name>
</gene>
<proteinExistence type="inferred from homology"/>
<organism evidence="13">
    <name type="scientific">marine metagenome</name>
    <dbReference type="NCBI Taxonomy" id="408172"/>
    <lineage>
        <taxon>unclassified sequences</taxon>
        <taxon>metagenomes</taxon>
        <taxon>ecological metagenomes</taxon>
    </lineage>
</organism>
<dbReference type="AlphaFoldDB" id="A0A381WPQ0"/>
<keyword evidence="4" id="KW-0004">4Fe-4S</keyword>
<comment type="catalytic activity">
    <reaction evidence="11">
        <text>[[Fe-S] cluster scaffold protein carrying a second [4Fe-4S](2+) cluster] + N(6)-octanoyl-L-lysyl-[protein] + 2 oxidized [2Fe-2S]-[ferredoxin] + 2 S-adenosyl-L-methionine + 4 H(+) = [[Fe-S] cluster scaffold protein] + N(6)-[(R)-dihydrolipoyl]-L-lysyl-[protein] + 4 Fe(3+) + 2 hydrogen sulfide + 2 5'-deoxyadenosine + 2 L-methionine + 2 reduced [2Fe-2S]-[ferredoxin]</text>
        <dbReference type="Rhea" id="RHEA:16585"/>
        <dbReference type="Rhea" id="RHEA-COMP:9928"/>
        <dbReference type="Rhea" id="RHEA-COMP:10000"/>
        <dbReference type="Rhea" id="RHEA-COMP:10001"/>
        <dbReference type="Rhea" id="RHEA-COMP:10475"/>
        <dbReference type="Rhea" id="RHEA-COMP:14568"/>
        <dbReference type="Rhea" id="RHEA-COMP:14569"/>
        <dbReference type="ChEBI" id="CHEBI:15378"/>
        <dbReference type="ChEBI" id="CHEBI:17319"/>
        <dbReference type="ChEBI" id="CHEBI:29034"/>
        <dbReference type="ChEBI" id="CHEBI:29919"/>
        <dbReference type="ChEBI" id="CHEBI:33722"/>
        <dbReference type="ChEBI" id="CHEBI:33737"/>
        <dbReference type="ChEBI" id="CHEBI:33738"/>
        <dbReference type="ChEBI" id="CHEBI:57844"/>
        <dbReference type="ChEBI" id="CHEBI:59789"/>
        <dbReference type="ChEBI" id="CHEBI:78809"/>
        <dbReference type="ChEBI" id="CHEBI:83100"/>
        <dbReference type="EC" id="2.8.1.8"/>
    </reaction>
</comment>